<dbReference type="PROSITE" id="PS50043">
    <property type="entry name" value="HTH_LUXR_2"/>
    <property type="match status" value="1"/>
</dbReference>
<keyword evidence="6" id="KW-1185">Reference proteome</keyword>
<protein>
    <submittedName>
        <fullName evidence="5">LuxR C-terminal-related transcriptional regulator</fullName>
    </submittedName>
</protein>
<evidence type="ECO:0000256" key="1">
    <source>
        <dbReference type="ARBA" id="ARBA00023015"/>
    </source>
</evidence>
<gene>
    <name evidence="5" type="ORF">ACFFTP_30450</name>
</gene>
<reference evidence="5 6" key="1">
    <citation type="submission" date="2024-09" db="EMBL/GenBank/DDBJ databases">
        <authorList>
            <person name="Sun Q."/>
            <person name="Mori K."/>
        </authorList>
    </citation>
    <scope>NUCLEOTIDE SEQUENCE [LARGE SCALE GENOMIC DNA]</scope>
    <source>
        <strain evidence="5 6">JCM 4414</strain>
    </source>
</reference>
<evidence type="ECO:0000256" key="3">
    <source>
        <dbReference type="ARBA" id="ARBA00023163"/>
    </source>
</evidence>
<dbReference type="SMART" id="SM00421">
    <property type="entry name" value="HTH_LUXR"/>
    <property type="match status" value="1"/>
</dbReference>
<dbReference type="PROSITE" id="PS00622">
    <property type="entry name" value="HTH_LUXR_1"/>
    <property type="match status" value="1"/>
</dbReference>
<dbReference type="PRINTS" id="PR00038">
    <property type="entry name" value="HTHLUXR"/>
</dbReference>
<evidence type="ECO:0000313" key="5">
    <source>
        <dbReference type="EMBL" id="MFB9558490.1"/>
    </source>
</evidence>
<keyword evidence="3" id="KW-0804">Transcription</keyword>
<evidence type="ECO:0000259" key="4">
    <source>
        <dbReference type="PROSITE" id="PS50043"/>
    </source>
</evidence>
<dbReference type="SUPFAM" id="SSF46894">
    <property type="entry name" value="C-terminal effector domain of the bipartite response regulators"/>
    <property type="match status" value="1"/>
</dbReference>
<evidence type="ECO:0000313" key="6">
    <source>
        <dbReference type="Proteomes" id="UP001589716"/>
    </source>
</evidence>
<dbReference type="CDD" id="cd06170">
    <property type="entry name" value="LuxR_C_like"/>
    <property type="match status" value="1"/>
</dbReference>
<accession>A0ABV5QY80</accession>
<dbReference type="Proteomes" id="UP001589716">
    <property type="component" value="Unassembled WGS sequence"/>
</dbReference>
<comment type="caution">
    <text evidence="5">The sequence shown here is derived from an EMBL/GenBank/DDBJ whole genome shotgun (WGS) entry which is preliminary data.</text>
</comment>
<dbReference type="PANTHER" id="PTHR44688">
    <property type="entry name" value="DNA-BINDING TRANSCRIPTIONAL ACTIVATOR DEVR_DOSR"/>
    <property type="match status" value="1"/>
</dbReference>
<dbReference type="InterPro" id="IPR000792">
    <property type="entry name" value="Tscrpt_reg_LuxR_C"/>
</dbReference>
<dbReference type="SUPFAM" id="SSF55781">
    <property type="entry name" value="GAF domain-like"/>
    <property type="match status" value="1"/>
</dbReference>
<dbReference type="RefSeq" id="WP_345484542.1">
    <property type="nucleotide sequence ID" value="NZ_BAAAWU010000001.1"/>
</dbReference>
<feature type="domain" description="HTH luxR-type" evidence="4">
    <location>
        <begin position="308"/>
        <end position="374"/>
    </location>
</feature>
<dbReference type="Gene3D" id="1.10.10.10">
    <property type="entry name" value="Winged helix-like DNA-binding domain superfamily/Winged helix DNA-binding domain"/>
    <property type="match status" value="1"/>
</dbReference>
<dbReference type="Pfam" id="PF00196">
    <property type="entry name" value="GerE"/>
    <property type="match status" value="1"/>
</dbReference>
<keyword evidence="2" id="KW-0238">DNA-binding</keyword>
<dbReference type="InterPro" id="IPR036388">
    <property type="entry name" value="WH-like_DNA-bd_sf"/>
</dbReference>
<evidence type="ECO:0000256" key="2">
    <source>
        <dbReference type="ARBA" id="ARBA00023125"/>
    </source>
</evidence>
<sequence>MDRLVADWRRDRARGRGHGHGRTGGGTLTGAVDRALGRALGGGPASEGGPVAVLEAAAAALADVVPYELWAGVLLDPVTLLNVGGCYRHGLGAEWMPRLLDIEYREGDALLMPALARQPCPVGTLNTALDGRLDRSARYRDIYRPLGLADEMRVLLRDAGRVWGALVLVRSEDRPPFSATETAAAARLSGPLGRALRDSLTERPAAPGLDARALVVLTSRYETVTESATAAAWYAELAETPARGTGLPAAAYGAAAAALSSPTGGSRVCVPTRSGGWAAIEAWRLETGDGAQVALSLGPASPPDRVAALMEAYALSPRECQVLAQVVSGAPTTEIAARLALSPFTVQDHLKSVFAKTGVRSRRELVAQVFFSHYLPDMPLAGTGAGAAAGTGGAEVRAAGG</sequence>
<name>A0ABV5QY80_9ACTN</name>
<dbReference type="EMBL" id="JBHMCT010000023">
    <property type="protein sequence ID" value="MFB9558490.1"/>
    <property type="molecule type" value="Genomic_DNA"/>
</dbReference>
<proteinExistence type="predicted"/>
<keyword evidence="1" id="KW-0805">Transcription regulation</keyword>
<dbReference type="InterPro" id="IPR016032">
    <property type="entry name" value="Sig_transdc_resp-reg_C-effctor"/>
</dbReference>
<dbReference type="PANTHER" id="PTHR44688:SF16">
    <property type="entry name" value="DNA-BINDING TRANSCRIPTIONAL ACTIVATOR DEVR_DOSR"/>
    <property type="match status" value="1"/>
</dbReference>
<organism evidence="5 6">
    <name type="scientific">Streptomyces roseoviridis</name>
    <dbReference type="NCBI Taxonomy" id="67361"/>
    <lineage>
        <taxon>Bacteria</taxon>
        <taxon>Bacillati</taxon>
        <taxon>Actinomycetota</taxon>
        <taxon>Actinomycetes</taxon>
        <taxon>Kitasatosporales</taxon>
        <taxon>Streptomycetaceae</taxon>
        <taxon>Streptomyces</taxon>
    </lineage>
</organism>